<sequence length="196" mass="21215">MKFILGRKQNMTQVFDESGKVVPATVISAGPMTAVSKKTAEKDGYEATVFGYGAKKEKNVKKPQKKLGNFVFLKEFKDGGVEIGSIVDVTVFENGDKITVSGISKGKGFQGVVKRHGFKGGPRTHGQKHSEREHGSIGGGLRTRVPKGMRMAGRMGSDRITVKNLRIVKVDKDNNQLFVLGAVPGRKGTLLEIKGN</sequence>
<name>A0A2M8LAA8_9BACT</name>
<evidence type="ECO:0000256" key="5">
    <source>
        <dbReference type="ARBA" id="ARBA00023274"/>
    </source>
</evidence>
<dbReference type="InterPro" id="IPR000597">
    <property type="entry name" value="Ribosomal_uL3"/>
</dbReference>
<dbReference type="GO" id="GO:0022625">
    <property type="term" value="C:cytosolic large ribosomal subunit"/>
    <property type="evidence" value="ECO:0007669"/>
    <property type="project" value="TreeGrafter"/>
</dbReference>
<evidence type="ECO:0000256" key="1">
    <source>
        <dbReference type="ARBA" id="ARBA00006540"/>
    </source>
</evidence>
<evidence type="ECO:0000313" key="8">
    <source>
        <dbReference type="EMBL" id="PJE73567.1"/>
    </source>
</evidence>
<dbReference type="Proteomes" id="UP000230959">
    <property type="component" value="Unassembled WGS sequence"/>
</dbReference>
<evidence type="ECO:0000256" key="2">
    <source>
        <dbReference type="ARBA" id="ARBA00022730"/>
    </source>
</evidence>
<protein>
    <recommendedName>
        <fullName evidence="6">50S ribosomal protein L3</fullName>
    </recommendedName>
</protein>
<reference evidence="9" key="1">
    <citation type="submission" date="2017-09" db="EMBL/GenBank/DDBJ databases">
        <title>Depth-based differentiation of microbial function through sediment-hosted aquifers and enrichment of novel symbionts in the deep terrestrial subsurface.</title>
        <authorList>
            <person name="Probst A.J."/>
            <person name="Ladd B."/>
            <person name="Jarett J.K."/>
            <person name="Geller-Mcgrath D.E."/>
            <person name="Sieber C.M.K."/>
            <person name="Emerson J.B."/>
            <person name="Anantharaman K."/>
            <person name="Thomas B.C."/>
            <person name="Malmstrom R."/>
            <person name="Stieglmeier M."/>
            <person name="Klingl A."/>
            <person name="Woyke T."/>
            <person name="Ryan C.M."/>
            <person name="Banfield J.F."/>
        </authorList>
    </citation>
    <scope>NUCLEOTIDE SEQUENCE [LARGE SCALE GENOMIC DNA]</scope>
</reference>
<keyword evidence="3" id="KW-0694">RNA-binding</keyword>
<dbReference type="InterPro" id="IPR019927">
    <property type="entry name" value="Ribosomal_uL3_bac/org-type"/>
</dbReference>
<organism evidence="8 9">
    <name type="scientific">Candidatus Terrybacteria bacterium CG10_big_fil_rev_8_21_14_0_10_41_10</name>
    <dbReference type="NCBI Taxonomy" id="1975026"/>
    <lineage>
        <taxon>Bacteria</taxon>
        <taxon>Candidatus Terryibacteriota</taxon>
    </lineage>
</organism>
<evidence type="ECO:0000256" key="4">
    <source>
        <dbReference type="ARBA" id="ARBA00022980"/>
    </source>
</evidence>
<dbReference type="PANTHER" id="PTHR11229">
    <property type="entry name" value="50S RIBOSOMAL PROTEIN L3"/>
    <property type="match status" value="1"/>
</dbReference>
<dbReference type="Gene3D" id="2.40.30.10">
    <property type="entry name" value="Translation factors"/>
    <property type="match status" value="2"/>
</dbReference>
<dbReference type="EMBL" id="PFER01000028">
    <property type="protein sequence ID" value="PJE73567.1"/>
    <property type="molecule type" value="Genomic_DNA"/>
</dbReference>
<dbReference type="Pfam" id="PF00297">
    <property type="entry name" value="Ribosomal_L3"/>
    <property type="match status" value="1"/>
</dbReference>
<dbReference type="FunFam" id="2.40.30.10:FF:000004">
    <property type="entry name" value="50S ribosomal protein L3"/>
    <property type="match status" value="1"/>
</dbReference>
<dbReference type="AlphaFoldDB" id="A0A2M8LAA8"/>
<evidence type="ECO:0000256" key="3">
    <source>
        <dbReference type="ARBA" id="ARBA00022884"/>
    </source>
</evidence>
<evidence type="ECO:0000313" key="9">
    <source>
        <dbReference type="Proteomes" id="UP000230959"/>
    </source>
</evidence>
<dbReference type="NCBIfam" id="TIGR03625">
    <property type="entry name" value="L3_bact"/>
    <property type="match status" value="1"/>
</dbReference>
<comment type="similarity">
    <text evidence="1">Belongs to the universal ribosomal protein uL3 family.</text>
</comment>
<comment type="caution">
    <text evidence="8">The sequence shown here is derived from an EMBL/GenBank/DDBJ whole genome shotgun (WGS) entry which is preliminary data.</text>
</comment>
<dbReference type="InterPro" id="IPR009000">
    <property type="entry name" value="Transl_B-barrel_sf"/>
</dbReference>
<dbReference type="SUPFAM" id="SSF50447">
    <property type="entry name" value="Translation proteins"/>
    <property type="match status" value="1"/>
</dbReference>
<feature type="region of interest" description="Disordered" evidence="7">
    <location>
        <begin position="118"/>
        <end position="141"/>
    </location>
</feature>
<dbReference type="GO" id="GO:0003735">
    <property type="term" value="F:structural constituent of ribosome"/>
    <property type="evidence" value="ECO:0007669"/>
    <property type="project" value="UniProtKB-UniRule"/>
</dbReference>
<keyword evidence="2" id="KW-0699">rRNA-binding</keyword>
<dbReference type="GO" id="GO:0019843">
    <property type="term" value="F:rRNA binding"/>
    <property type="evidence" value="ECO:0007669"/>
    <property type="project" value="UniProtKB-KW"/>
</dbReference>
<keyword evidence="5" id="KW-0687">Ribonucleoprotein</keyword>
<accession>A0A2M8LAA8</accession>
<evidence type="ECO:0000256" key="6">
    <source>
        <dbReference type="NCBIfam" id="TIGR03625"/>
    </source>
</evidence>
<evidence type="ECO:0000256" key="7">
    <source>
        <dbReference type="SAM" id="MobiDB-lite"/>
    </source>
</evidence>
<dbReference type="GO" id="GO:0006412">
    <property type="term" value="P:translation"/>
    <property type="evidence" value="ECO:0007669"/>
    <property type="project" value="UniProtKB-UniRule"/>
</dbReference>
<dbReference type="PANTHER" id="PTHR11229:SF16">
    <property type="entry name" value="LARGE RIBOSOMAL SUBUNIT PROTEIN UL3C"/>
    <property type="match status" value="1"/>
</dbReference>
<keyword evidence="4 8" id="KW-0689">Ribosomal protein</keyword>
<proteinExistence type="inferred from homology"/>
<gene>
    <name evidence="8" type="ORF">COV02_01885</name>
</gene>